<dbReference type="PANTHER" id="PTHR21043:SF0">
    <property type="entry name" value="MITOCHONDRIAL ASSEMBLY OF RIBOSOMAL LARGE SUBUNIT PROTEIN 1"/>
    <property type="match status" value="1"/>
</dbReference>
<dbReference type="Proteomes" id="UP000214646">
    <property type="component" value="Unassembled WGS sequence"/>
</dbReference>
<keyword evidence="2" id="KW-0963">Cytoplasm</keyword>
<feature type="compositionally biased region" description="Acidic residues" evidence="3">
    <location>
        <begin position="120"/>
        <end position="131"/>
    </location>
</feature>
<accession>A0A225DHH7</accession>
<dbReference type="GO" id="GO:0090071">
    <property type="term" value="P:negative regulation of ribosome biogenesis"/>
    <property type="evidence" value="ECO:0007669"/>
    <property type="project" value="UniProtKB-UniRule"/>
</dbReference>
<dbReference type="InterPro" id="IPR043519">
    <property type="entry name" value="NT_sf"/>
</dbReference>
<reference evidence="5" key="1">
    <citation type="submission" date="2017-06" db="EMBL/GenBank/DDBJ databases">
        <title>Genome analysis of Fimbriiglobus ruber SP5, the first member of the order Planctomycetales with confirmed chitinolytic capability.</title>
        <authorList>
            <person name="Ravin N.V."/>
            <person name="Rakitin A.L."/>
            <person name="Ivanova A.A."/>
            <person name="Beletsky A.V."/>
            <person name="Kulichevskaya I.S."/>
            <person name="Mardanov A.V."/>
            <person name="Dedysh S.N."/>
        </authorList>
    </citation>
    <scope>NUCLEOTIDE SEQUENCE [LARGE SCALE GENOMIC DNA]</scope>
    <source>
        <strain evidence="5">SP5</strain>
    </source>
</reference>
<evidence type="ECO:0000313" key="5">
    <source>
        <dbReference type="Proteomes" id="UP000214646"/>
    </source>
</evidence>
<feature type="compositionally biased region" description="Low complexity" evidence="3">
    <location>
        <begin position="132"/>
        <end position="152"/>
    </location>
</feature>
<feature type="region of interest" description="Disordered" evidence="3">
    <location>
        <begin position="120"/>
        <end position="152"/>
    </location>
</feature>
<keyword evidence="2" id="KW-0678">Repressor</keyword>
<comment type="subcellular location">
    <subcellularLocation>
        <location evidence="2">Cytoplasm</location>
    </subcellularLocation>
</comment>
<dbReference type="AlphaFoldDB" id="A0A225DHH7"/>
<dbReference type="GO" id="GO:0005737">
    <property type="term" value="C:cytoplasm"/>
    <property type="evidence" value="ECO:0007669"/>
    <property type="project" value="UniProtKB-SubCell"/>
</dbReference>
<dbReference type="PANTHER" id="PTHR21043">
    <property type="entry name" value="IOJAP SUPERFAMILY ORTHOLOG"/>
    <property type="match status" value="1"/>
</dbReference>
<dbReference type="OrthoDB" id="9793681at2"/>
<dbReference type="GO" id="GO:0042256">
    <property type="term" value="P:cytosolic ribosome assembly"/>
    <property type="evidence" value="ECO:0007669"/>
    <property type="project" value="UniProtKB-UniRule"/>
</dbReference>
<comment type="subunit">
    <text evidence="2">Interacts with ribosomal protein uL14 (rplN).</text>
</comment>
<dbReference type="GO" id="GO:0043023">
    <property type="term" value="F:ribosomal large subunit binding"/>
    <property type="evidence" value="ECO:0007669"/>
    <property type="project" value="TreeGrafter"/>
</dbReference>
<evidence type="ECO:0000256" key="3">
    <source>
        <dbReference type="SAM" id="MobiDB-lite"/>
    </source>
</evidence>
<comment type="similarity">
    <text evidence="1 2">Belongs to the Iojap/RsfS family.</text>
</comment>
<organism evidence="4 5">
    <name type="scientific">Fimbriiglobus ruber</name>
    <dbReference type="NCBI Taxonomy" id="1908690"/>
    <lineage>
        <taxon>Bacteria</taxon>
        <taxon>Pseudomonadati</taxon>
        <taxon>Planctomycetota</taxon>
        <taxon>Planctomycetia</taxon>
        <taxon>Gemmatales</taxon>
        <taxon>Gemmataceae</taxon>
        <taxon>Fimbriiglobus</taxon>
    </lineage>
</organism>
<keyword evidence="5" id="KW-1185">Reference proteome</keyword>
<proteinExistence type="inferred from homology"/>
<comment type="caution">
    <text evidence="4">The sequence shown here is derived from an EMBL/GenBank/DDBJ whole genome shotgun (WGS) entry which is preliminary data.</text>
</comment>
<dbReference type="Pfam" id="PF02410">
    <property type="entry name" value="RsfS"/>
    <property type="match status" value="1"/>
</dbReference>
<evidence type="ECO:0000313" key="4">
    <source>
        <dbReference type="EMBL" id="OWK36639.1"/>
    </source>
</evidence>
<dbReference type="EMBL" id="NIDE01000017">
    <property type="protein sequence ID" value="OWK36639.1"/>
    <property type="molecule type" value="Genomic_DNA"/>
</dbReference>
<dbReference type="GO" id="GO:0017148">
    <property type="term" value="P:negative regulation of translation"/>
    <property type="evidence" value="ECO:0007669"/>
    <property type="project" value="UniProtKB-UniRule"/>
</dbReference>
<dbReference type="SUPFAM" id="SSF81301">
    <property type="entry name" value="Nucleotidyltransferase"/>
    <property type="match status" value="1"/>
</dbReference>
<evidence type="ECO:0000256" key="2">
    <source>
        <dbReference type="HAMAP-Rule" id="MF_01477"/>
    </source>
</evidence>
<sequence length="152" mass="16389">MLPTALHRASVAAKTAADNKGQDVLVLDLRGLTPVFDFFVISTGASRRQVHAIVEDTDAALRATGDARMGVEGYDASKWVVQDYGDVVIHVFDADTRDYYKLEELWADAKKIDWQAELDDARDDAEDDAADAVDAANAADAVDATDATDAAE</sequence>
<dbReference type="NCBIfam" id="TIGR00090">
    <property type="entry name" value="rsfS_iojap_ybeB"/>
    <property type="match status" value="1"/>
</dbReference>
<dbReference type="Gene3D" id="3.30.460.10">
    <property type="entry name" value="Beta Polymerase, domain 2"/>
    <property type="match status" value="1"/>
</dbReference>
<protein>
    <recommendedName>
        <fullName evidence="2">Ribosomal silencing factor RsfS</fullName>
    </recommendedName>
</protein>
<dbReference type="InterPro" id="IPR004394">
    <property type="entry name" value="Iojap/RsfS/C7orf30"/>
</dbReference>
<evidence type="ECO:0000256" key="1">
    <source>
        <dbReference type="ARBA" id="ARBA00010574"/>
    </source>
</evidence>
<keyword evidence="2" id="KW-0810">Translation regulation</keyword>
<gene>
    <name evidence="2" type="primary">rsfS</name>
    <name evidence="4" type="ORF">FRUB_09202</name>
</gene>
<dbReference type="HAMAP" id="MF_01477">
    <property type="entry name" value="Iojap_RsfS"/>
    <property type="match status" value="1"/>
</dbReference>
<comment type="function">
    <text evidence="2">Functions as a ribosomal silencing factor. Interacts with ribosomal protein uL14 (rplN), blocking formation of intersubunit bridge B8. Prevents association of the 30S and 50S ribosomal subunits and the formation of functional ribosomes, thus repressing translation.</text>
</comment>
<name>A0A225DHH7_9BACT</name>